<dbReference type="GeneID" id="63911731"/>
<dbReference type="RefSeq" id="YP_010050994.1">
    <property type="nucleotide sequence ID" value="NC_054436.1"/>
</dbReference>
<keyword evidence="2" id="KW-1185">Reference proteome</keyword>
<evidence type="ECO:0000313" key="1">
    <source>
        <dbReference type="EMBL" id="AXQ65174.1"/>
    </source>
</evidence>
<dbReference type="Proteomes" id="UP000262719">
    <property type="component" value="Segment"/>
</dbReference>
<proteinExistence type="predicted"/>
<evidence type="ECO:0000313" key="2">
    <source>
        <dbReference type="Proteomes" id="UP000262719"/>
    </source>
</evidence>
<organism evidence="1 2">
    <name type="scientific">Gordonia phage Schmidt</name>
    <dbReference type="NCBI Taxonomy" id="2301697"/>
    <lineage>
        <taxon>Viruses</taxon>
        <taxon>Duplodnaviria</taxon>
        <taxon>Heunggongvirae</taxon>
        <taxon>Uroviricota</taxon>
        <taxon>Caudoviricetes</taxon>
        <taxon>Ruthgordonvirinae</taxon>
        <taxon>Schmidtvirus</taxon>
        <taxon>Schmidtvirus schmidt</taxon>
    </lineage>
</organism>
<name>A0A385E0H3_9CAUD</name>
<protein>
    <submittedName>
        <fullName evidence="1">Uncharacterized protein</fullName>
    </submittedName>
</protein>
<dbReference type="EMBL" id="MH651189">
    <property type="protein sequence ID" value="AXQ65174.1"/>
    <property type="molecule type" value="Genomic_DNA"/>
</dbReference>
<gene>
    <name evidence="1" type="primary">54</name>
    <name evidence="1" type="ORF">SEA_SCHMIDT_54</name>
</gene>
<accession>A0A385E0H3</accession>
<dbReference type="KEGG" id="vg:63911731"/>
<sequence length="161" mass="17928">MTSLRQLVTDTPEVIAALRSATVFGRMAPADDDGPDESRKVFSFGPKPPCDVDLIDWADREAAELVAIAEAVGRVRIAGVWRRGGQPLGLLYDDLRPVVLAAEVICGEFDRGWHDDQVEKRLRAVRRRTMRRFRWLESTFSADADEADQPDDGGQIGLHIV</sequence>
<reference evidence="1 2" key="1">
    <citation type="submission" date="2018-07" db="EMBL/GenBank/DDBJ databases">
        <authorList>
            <person name="Roberston F.H."/>
            <person name="Ghiringhelli B.C."/>
            <person name="Garcia S."/>
            <person name="Henry S."/>
            <person name="Naegele L."/>
            <person name="Slowan-Pomeroy T."/>
            <person name="Briggs L.A."/>
            <person name="Warner M.H."/>
            <person name="Garlena R.A."/>
            <person name="Russell D.A."/>
            <person name="Pope W.H."/>
            <person name="Jacobs-Sera D."/>
            <person name="Hatfull G.F."/>
        </authorList>
    </citation>
    <scope>NUCLEOTIDE SEQUENCE [LARGE SCALE GENOMIC DNA]</scope>
</reference>